<organism evidence="1 2">
    <name type="scientific">Halogeometricum rufum</name>
    <dbReference type="NCBI Taxonomy" id="553469"/>
    <lineage>
        <taxon>Archaea</taxon>
        <taxon>Methanobacteriati</taxon>
        <taxon>Methanobacteriota</taxon>
        <taxon>Stenosarchaea group</taxon>
        <taxon>Halobacteria</taxon>
        <taxon>Halobacteriales</taxon>
        <taxon>Haloferacaceae</taxon>
        <taxon>Halogeometricum</taxon>
    </lineage>
</organism>
<dbReference type="STRING" id="553469.SAMN04487947_2418"/>
<dbReference type="SUPFAM" id="SSF46785">
    <property type="entry name" value="Winged helix' DNA-binding domain"/>
    <property type="match status" value="1"/>
</dbReference>
<proteinExistence type="predicted"/>
<dbReference type="InterPro" id="IPR011991">
    <property type="entry name" value="ArsR-like_HTH"/>
</dbReference>
<dbReference type="OrthoDB" id="311452at2157"/>
<sequence>MSRRGADELFELLGNELAREILVHTSDDSRSASELAGRCDVSKPTVYRRLEELERHELVEKEACYDADGNHYAAYACRVEEMTFGVDGDGVTVELDRCSPVADDG</sequence>
<name>A0A1I6HSF2_9EURY</name>
<dbReference type="Proteomes" id="UP000198531">
    <property type="component" value="Unassembled WGS sequence"/>
</dbReference>
<reference evidence="2" key="1">
    <citation type="submission" date="2016-10" db="EMBL/GenBank/DDBJ databases">
        <authorList>
            <person name="Varghese N."/>
            <person name="Submissions S."/>
        </authorList>
    </citation>
    <scope>NUCLEOTIDE SEQUENCE [LARGE SCALE GENOMIC DNA]</scope>
    <source>
        <strain evidence="2">CGMCC 1.7736</strain>
    </source>
</reference>
<keyword evidence="2" id="KW-1185">Reference proteome</keyword>
<dbReference type="CDD" id="cd00090">
    <property type="entry name" value="HTH_ARSR"/>
    <property type="match status" value="1"/>
</dbReference>
<protein>
    <submittedName>
        <fullName evidence="1">Helix-turn-helix domain-containing protein</fullName>
    </submittedName>
</protein>
<dbReference type="InterPro" id="IPR036390">
    <property type="entry name" value="WH_DNA-bd_sf"/>
</dbReference>
<dbReference type="InterPro" id="IPR036388">
    <property type="entry name" value="WH-like_DNA-bd_sf"/>
</dbReference>
<accession>A0A1I6HSF2</accession>
<evidence type="ECO:0000313" key="1">
    <source>
        <dbReference type="EMBL" id="SFR57354.1"/>
    </source>
</evidence>
<dbReference type="AlphaFoldDB" id="A0A1I6HSF2"/>
<dbReference type="Pfam" id="PF12840">
    <property type="entry name" value="HTH_20"/>
    <property type="match status" value="1"/>
</dbReference>
<dbReference type="RefSeq" id="WP_177232603.1">
    <property type="nucleotide sequence ID" value="NZ_FOYT01000002.1"/>
</dbReference>
<dbReference type="EMBL" id="FOYT01000002">
    <property type="protein sequence ID" value="SFR57354.1"/>
    <property type="molecule type" value="Genomic_DNA"/>
</dbReference>
<dbReference type="Gene3D" id="1.10.10.10">
    <property type="entry name" value="Winged helix-like DNA-binding domain superfamily/Winged helix DNA-binding domain"/>
    <property type="match status" value="1"/>
</dbReference>
<evidence type="ECO:0000313" key="2">
    <source>
        <dbReference type="Proteomes" id="UP000198531"/>
    </source>
</evidence>
<gene>
    <name evidence="1" type="ORF">SAMN04487947_2418</name>
</gene>